<evidence type="ECO:0000256" key="5">
    <source>
        <dbReference type="SAM" id="MobiDB-lite"/>
    </source>
</evidence>
<dbReference type="GO" id="GO:0042796">
    <property type="term" value="P:snRNA transcription by RNA polymerase III"/>
    <property type="evidence" value="ECO:0007669"/>
    <property type="project" value="TreeGrafter"/>
</dbReference>
<reference evidence="8" key="1">
    <citation type="journal article" date="2020" name="Fungal Divers.">
        <title>Resolving the Mortierellaceae phylogeny through synthesis of multi-gene phylogenetics and phylogenomics.</title>
        <authorList>
            <person name="Vandepol N."/>
            <person name="Liber J."/>
            <person name="Desiro A."/>
            <person name="Na H."/>
            <person name="Kennedy M."/>
            <person name="Barry K."/>
            <person name="Grigoriev I.V."/>
            <person name="Miller A.N."/>
            <person name="O'Donnell K."/>
            <person name="Stajich J.E."/>
            <person name="Bonito G."/>
        </authorList>
    </citation>
    <scope>NUCLEOTIDE SEQUENCE</scope>
    <source>
        <strain evidence="8">KOD948</strain>
    </source>
</reference>
<feature type="compositionally biased region" description="Low complexity" evidence="5">
    <location>
        <begin position="67"/>
        <end position="78"/>
    </location>
</feature>
<evidence type="ECO:0000313" key="8">
    <source>
        <dbReference type="EMBL" id="KAG0249475.1"/>
    </source>
</evidence>
<evidence type="ECO:0000256" key="3">
    <source>
        <dbReference type="ARBA" id="ARBA00023163"/>
    </source>
</evidence>
<dbReference type="GO" id="GO:0042795">
    <property type="term" value="P:snRNA transcription by RNA polymerase II"/>
    <property type="evidence" value="ECO:0007669"/>
    <property type="project" value="TreeGrafter"/>
</dbReference>
<dbReference type="PANTHER" id="PTHR46621:SF1">
    <property type="entry name" value="SNRNA-ACTIVATING PROTEIN COMPLEX SUBUNIT 4"/>
    <property type="match status" value="1"/>
</dbReference>
<dbReference type="Pfam" id="PF13921">
    <property type="entry name" value="Myb_DNA-bind_6"/>
    <property type="match status" value="2"/>
</dbReference>
<evidence type="ECO:0000256" key="4">
    <source>
        <dbReference type="ARBA" id="ARBA00023242"/>
    </source>
</evidence>
<feature type="region of interest" description="Disordered" evidence="5">
    <location>
        <begin position="294"/>
        <end position="334"/>
    </location>
</feature>
<comment type="caution">
    <text evidence="8">The sequence shown here is derived from an EMBL/GenBank/DDBJ whole genome shotgun (WGS) entry which is preliminary data.</text>
</comment>
<keyword evidence="3" id="KW-0804">Transcription</keyword>
<evidence type="ECO:0000259" key="6">
    <source>
        <dbReference type="PROSITE" id="PS50090"/>
    </source>
</evidence>
<dbReference type="PANTHER" id="PTHR46621">
    <property type="entry name" value="SNRNA-ACTIVATING PROTEIN COMPLEX SUBUNIT 4"/>
    <property type="match status" value="1"/>
</dbReference>
<protein>
    <submittedName>
        <fullName evidence="8">Uncharacterized protein</fullName>
    </submittedName>
</protein>
<dbReference type="Gene3D" id="1.10.10.60">
    <property type="entry name" value="Homeodomain-like"/>
    <property type="match status" value="2"/>
</dbReference>
<feature type="compositionally biased region" description="Basic and acidic residues" evidence="5">
    <location>
        <begin position="36"/>
        <end position="46"/>
    </location>
</feature>
<keyword evidence="1" id="KW-0805">Transcription regulation</keyword>
<dbReference type="OrthoDB" id="18440at2759"/>
<feature type="region of interest" description="Disordered" evidence="5">
    <location>
        <begin position="450"/>
        <end position="487"/>
    </location>
</feature>
<feature type="region of interest" description="Disordered" evidence="5">
    <location>
        <begin position="92"/>
        <end position="149"/>
    </location>
</feature>
<dbReference type="EMBL" id="JAAAJA010000814">
    <property type="protein sequence ID" value="KAG0249475.1"/>
    <property type="molecule type" value="Genomic_DNA"/>
</dbReference>
<dbReference type="InterPro" id="IPR017930">
    <property type="entry name" value="Myb_dom"/>
</dbReference>
<keyword evidence="4" id="KW-0539">Nucleus</keyword>
<sequence>MHLIDKHQYSRRFDFTIVLTGNIPVVERMRQAQREKKLWESREQGRQKVHPPKKNAENSADMDIEQPTPSAPSAPAITKPPAVLANRKLSLSTEAGHGTVTSTRSGTKKQAFQQHRTPAPKTKSSRIKNPQPMDQMMETDPAAPSTLSQYKDADKDKDMIDMEIDLLQQTPKPSQKRPRKRPKLDWTPEADALLLDLRLTQGKKWLEIGQVLDCDPATCMTRFESSLNPALHDFWTEAKDQELDRMVTGTKSWSEISQKLGVHRLACVERWRQLGLANRNSSLLEDETFSEAAKMRAAASRRKRKKESQHLKLQQKQPQTHHPSHSNQNGQDPFKNMQTLIANLRSVDQVDKDFDRIGWNSLLKDEQRYGHYQSWKQKGHLEAFSQLYLMNPRWSAKEETVLIQFVLENGLNQWETIAKYRLGGRFTPEECRTCWKNLDMPVVTSLDHRDPHLQHHQGNSRISASSVPSTTEGSNRTSPSNPTAGRIYNYEEESGTWTQGQQRQFWHLWNQHGLNWNVIADGMGSGMTVASCQKYYADITRYLRRAEAGGSNIVSDNVDNVAGRVHQESERHNGQDNDSEIQKKVRNLARTITQDFTQPPVKDSLYGEIKDTSMESGGDAIKSTGSGALKKPAFVWEKELSVRLQAVVRQAYRSRAIHIDEINWLWISKRVHPEATSRTCKKHWKFLHDISPPGAASSPVVWSQEHIRKLEEGIRLLGPKKLGVVRDHFLSHLTKDDVTRQWFRISDKATVIDEEEYYRLLRAVKDCTKEITGPGIDNGAVQSDHQQQLQLQVDWAEVETRMGPRSGWKKMPCKRVWESSFQHLIQFTHWTEIEDSTLLRMVKLVGRDDWFSVARVLQSGKSAWQCRLRWCQLLDPVDLETGDLFIKGELYC</sequence>
<evidence type="ECO:0000256" key="1">
    <source>
        <dbReference type="ARBA" id="ARBA00023015"/>
    </source>
</evidence>
<dbReference type="SMART" id="SM00717">
    <property type="entry name" value="SANT"/>
    <property type="match status" value="6"/>
</dbReference>
<gene>
    <name evidence="8" type="ORF">BG011_009269</name>
</gene>
<dbReference type="InterPro" id="IPR009057">
    <property type="entry name" value="Homeodomain-like_sf"/>
</dbReference>
<dbReference type="PROSITE" id="PS51294">
    <property type="entry name" value="HTH_MYB"/>
    <property type="match status" value="1"/>
</dbReference>
<dbReference type="InterPro" id="IPR051575">
    <property type="entry name" value="Myb-like_DNA-bd"/>
</dbReference>
<dbReference type="GO" id="GO:0001006">
    <property type="term" value="F:RNA polymerase III type 3 promoter sequence-specific DNA binding"/>
    <property type="evidence" value="ECO:0007669"/>
    <property type="project" value="TreeGrafter"/>
</dbReference>
<evidence type="ECO:0000259" key="7">
    <source>
        <dbReference type="PROSITE" id="PS51294"/>
    </source>
</evidence>
<dbReference type="PROSITE" id="PS50090">
    <property type="entry name" value="MYB_LIKE"/>
    <property type="match status" value="3"/>
</dbReference>
<dbReference type="AlphaFoldDB" id="A0A9P6PN88"/>
<evidence type="ECO:0000256" key="2">
    <source>
        <dbReference type="ARBA" id="ARBA00023125"/>
    </source>
</evidence>
<feature type="region of interest" description="Disordered" evidence="5">
    <location>
        <begin position="166"/>
        <end position="185"/>
    </location>
</feature>
<dbReference type="Proteomes" id="UP000726737">
    <property type="component" value="Unassembled WGS sequence"/>
</dbReference>
<dbReference type="GO" id="GO:0000978">
    <property type="term" value="F:RNA polymerase II cis-regulatory region sequence-specific DNA binding"/>
    <property type="evidence" value="ECO:0007669"/>
    <property type="project" value="TreeGrafter"/>
</dbReference>
<feature type="compositionally biased region" description="Polar residues" evidence="5">
    <location>
        <begin position="456"/>
        <end position="483"/>
    </location>
</feature>
<accession>A0A9P6PN88</accession>
<proteinExistence type="predicted"/>
<feature type="region of interest" description="Disordered" evidence="5">
    <location>
        <begin position="36"/>
        <end position="78"/>
    </location>
</feature>
<dbReference type="InterPro" id="IPR001005">
    <property type="entry name" value="SANT/Myb"/>
</dbReference>
<dbReference type="CDD" id="cd00167">
    <property type="entry name" value="SANT"/>
    <property type="match status" value="3"/>
</dbReference>
<dbReference type="Pfam" id="PF00249">
    <property type="entry name" value="Myb_DNA-binding"/>
    <property type="match status" value="1"/>
</dbReference>
<dbReference type="GO" id="GO:0019185">
    <property type="term" value="C:snRNA-activating protein complex"/>
    <property type="evidence" value="ECO:0007669"/>
    <property type="project" value="TreeGrafter"/>
</dbReference>
<feature type="domain" description="HTH myb-type" evidence="7">
    <location>
        <begin position="830"/>
        <end position="878"/>
    </location>
</feature>
<feature type="domain" description="Myb-like" evidence="6">
    <location>
        <begin position="393"/>
        <end position="439"/>
    </location>
</feature>
<feature type="domain" description="Myb-like" evidence="6">
    <location>
        <begin position="235"/>
        <end position="275"/>
    </location>
</feature>
<dbReference type="SUPFAM" id="SSF46689">
    <property type="entry name" value="Homeodomain-like"/>
    <property type="match status" value="3"/>
</dbReference>
<feature type="domain" description="Myb-like" evidence="6">
    <location>
        <begin position="830"/>
        <end position="874"/>
    </location>
</feature>
<keyword evidence="2" id="KW-0238">DNA-binding</keyword>
<name>A0A9P6PN88_9FUNG</name>
<feature type="compositionally biased region" description="Polar residues" evidence="5">
    <location>
        <begin position="311"/>
        <end position="334"/>
    </location>
</feature>
<feature type="compositionally biased region" description="Polar residues" evidence="5">
    <location>
        <begin position="92"/>
        <end position="116"/>
    </location>
</feature>
<keyword evidence="9" id="KW-1185">Reference proteome</keyword>
<organism evidence="8 9">
    <name type="scientific">Mortierella polycephala</name>
    <dbReference type="NCBI Taxonomy" id="41804"/>
    <lineage>
        <taxon>Eukaryota</taxon>
        <taxon>Fungi</taxon>
        <taxon>Fungi incertae sedis</taxon>
        <taxon>Mucoromycota</taxon>
        <taxon>Mortierellomycotina</taxon>
        <taxon>Mortierellomycetes</taxon>
        <taxon>Mortierellales</taxon>
        <taxon>Mortierellaceae</taxon>
        <taxon>Mortierella</taxon>
    </lineage>
</organism>
<evidence type="ECO:0000313" key="9">
    <source>
        <dbReference type="Proteomes" id="UP000726737"/>
    </source>
</evidence>